<evidence type="ECO:0000313" key="1">
    <source>
        <dbReference type="EMBL" id="KEP45820.1"/>
    </source>
</evidence>
<dbReference type="HOGENOM" id="CLU_1846229_0_0_1"/>
<dbReference type="AlphaFoldDB" id="A0A074RKE5"/>
<reference evidence="1 2" key="1">
    <citation type="submission" date="2013-12" db="EMBL/GenBank/DDBJ databases">
        <authorList>
            <person name="Cubeta M."/>
            <person name="Pakala S."/>
            <person name="Fedorova N."/>
            <person name="Thomas E."/>
            <person name="Dean R."/>
            <person name="Jabaji S."/>
            <person name="Neate S."/>
            <person name="Toda T."/>
            <person name="Tavantzis S."/>
            <person name="Vilgalys R."/>
            <person name="Bharathan N."/>
            <person name="Pakala S."/>
            <person name="Losada L.S."/>
            <person name="Zafar N."/>
            <person name="Nierman W."/>
        </authorList>
    </citation>
    <scope>NUCLEOTIDE SEQUENCE [LARGE SCALE GENOMIC DNA]</scope>
    <source>
        <strain evidence="1 2">123E</strain>
    </source>
</reference>
<dbReference type="EMBL" id="AZST01001472">
    <property type="protein sequence ID" value="KEP45820.1"/>
    <property type="molecule type" value="Genomic_DNA"/>
</dbReference>
<evidence type="ECO:0000313" key="2">
    <source>
        <dbReference type="Proteomes" id="UP000027456"/>
    </source>
</evidence>
<sequence length="139" mass="16282">MTQPNTGTISFTNWTRRVRWDGEFRQLDDDTYDHLPHIKKLRELVQKPFIVPGWLTNNKSPQYDPYCKRMECYRKYIGGLSRAVTVFKYAKGKDDAQLSSEVEECLPLILHIRHHAASLQLHALDLEPIVPTGDTRWTR</sequence>
<gene>
    <name evidence="1" type="ORF">V565_238840</name>
</gene>
<accession>A0A074RKE5</accession>
<name>A0A074RKE5_9AGAM</name>
<dbReference type="Proteomes" id="UP000027456">
    <property type="component" value="Unassembled WGS sequence"/>
</dbReference>
<keyword evidence="2" id="KW-1185">Reference proteome</keyword>
<proteinExistence type="predicted"/>
<organism evidence="1 2">
    <name type="scientific">Rhizoctonia solani 123E</name>
    <dbReference type="NCBI Taxonomy" id="1423351"/>
    <lineage>
        <taxon>Eukaryota</taxon>
        <taxon>Fungi</taxon>
        <taxon>Dikarya</taxon>
        <taxon>Basidiomycota</taxon>
        <taxon>Agaricomycotina</taxon>
        <taxon>Agaricomycetes</taxon>
        <taxon>Cantharellales</taxon>
        <taxon>Ceratobasidiaceae</taxon>
        <taxon>Rhizoctonia</taxon>
    </lineage>
</organism>
<comment type="caution">
    <text evidence="1">The sequence shown here is derived from an EMBL/GenBank/DDBJ whole genome shotgun (WGS) entry which is preliminary data.</text>
</comment>
<protein>
    <submittedName>
        <fullName evidence="1">Uncharacterized protein</fullName>
    </submittedName>
</protein>